<evidence type="ECO:0000313" key="4">
    <source>
        <dbReference type="Proteomes" id="UP000315103"/>
    </source>
</evidence>
<gene>
    <name evidence="3" type="ORF">FO441_01495</name>
</gene>
<evidence type="ECO:0000313" key="3">
    <source>
        <dbReference type="EMBL" id="TVT28978.1"/>
    </source>
</evidence>
<keyword evidence="4" id="KW-1185">Reference proteome</keyword>
<dbReference type="InterPro" id="IPR019060">
    <property type="entry name" value="DUF2382"/>
</dbReference>
<dbReference type="NCBIfam" id="TIGR02271">
    <property type="entry name" value="YsnF/AvaK domain"/>
    <property type="match status" value="1"/>
</dbReference>
<dbReference type="Proteomes" id="UP000315103">
    <property type="component" value="Unassembled WGS sequence"/>
</dbReference>
<feature type="domain" description="DUF2382" evidence="2">
    <location>
        <begin position="149"/>
        <end position="263"/>
    </location>
</feature>
<sequence length="278" mass="31979">MGRIESFASETDLLGRIEHLKLNGTREDQMTVISRESLEGTKLEYLEVNKKSTEADTWDRIVAWFADEDPEQQVMNSMQLSPKEQEEYKSALMDGKLLLHIDERTGAVDENPRTTGSSYTYRDEDTHTADHTTADLTADRSSSSAEETMPLHEERLNIDKRNVKVGEVGIDKHVVTELQEFDVPVDREEVTVDRLPVEGAPTLEAYSRDDSDDEDGVMRIPLTEERVRIIKERVVTEEIVVRKKIVTGKEHITEEVRREEVDITETDDSSMHYDDRRR</sequence>
<dbReference type="RefSeq" id="WP_145284778.1">
    <property type="nucleotide sequence ID" value="NZ_VMSJ01000001.1"/>
</dbReference>
<feature type="compositionally biased region" description="Basic and acidic residues" evidence="1">
    <location>
        <begin position="269"/>
        <end position="278"/>
    </location>
</feature>
<protein>
    <submittedName>
        <fullName evidence="3">DUF2382 domain-containing protein</fullName>
    </submittedName>
</protein>
<organism evidence="3 4">
    <name type="scientific">Salinicoccus cyprini</name>
    <dbReference type="NCBI Taxonomy" id="2493691"/>
    <lineage>
        <taxon>Bacteria</taxon>
        <taxon>Bacillati</taxon>
        <taxon>Bacillota</taxon>
        <taxon>Bacilli</taxon>
        <taxon>Bacillales</taxon>
        <taxon>Staphylococcaceae</taxon>
        <taxon>Salinicoccus</taxon>
    </lineage>
</organism>
<name>A0A558AXJ7_9STAP</name>
<dbReference type="InterPro" id="IPR052967">
    <property type="entry name" value="Stress_Response_Assoc"/>
</dbReference>
<feature type="compositionally biased region" description="Basic and acidic residues" evidence="1">
    <location>
        <begin position="121"/>
        <end position="133"/>
    </location>
</feature>
<dbReference type="Pfam" id="PF09557">
    <property type="entry name" value="DUF2382"/>
    <property type="match status" value="1"/>
</dbReference>
<evidence type="ECO:0000256" key="1">
    <source>
        <dbReference type="SAM" id="MobiDB-lite"/>
    </source>
</evidence>
<dbReference type="PANTHER" id="PTHR38463">
    <property type="entry name" value="STRESS RESPONSE PROTEIN YSNF"/>
    <property type="match status" value="1"/>
</dbReference>
<dbReference type="PANTHER" id="PTHR38463:SF1">
    <property type="entry name" value="STRESS RESPONSE PROTEIN YSNF"/>
    <property type="match status" value="1"/>
</dbReference>
<dbReference type="EMBL" id="VMSJ01000001">
    <property type="protein sequence ID" value="TVT28978.1"/>
    <property type="molecule type" value="Genomic_DNA"/>
</dbReference>
<feature type="region of interest" description="Disordered" evidence="1">
    <location>
        <begin position="258"/>
        <end position="278"/>
    </location>
</feature>
<comment type="caution">
    <text evidence="3">The sequence shown here is derived from an EMBL/GenBank/DDBJ whole genome shotgun (WGS) entry which is preliminary data.</text>
</comment>
<feature type="region of interest" description="Disordered" evidence="1">
    <location>
        <begin position="108"/>
        <end position="149"/>
    </location>
</feature>
<proteinExistence type="predicted"/>
<dbReference type="AlphaFoldDB" id="A0A558AXJ7"/>
<dbReference type="OrthoDB" id="2678178at2"/>
<evidence type="ECO:0000259" key="2">
    <source>
        <dbReference type="Pfam" id="PF09557"/>
    </source>
</evidence>
<accession>A0A558AXJ7</accession>
<reference evidence="3 4" key="1">
    <citation type="submission" date="2019-07" db="EMBL/GenBank/DDBJ databases">
        <title>Salinicoccus cyprini sp. nov., isolated from gastro-intestinal tract of mirror carp, Cyprinus carpio var. specularis, collected from Gobind Sagar Reservoir, Himachal Pradesh, India.</title>
        <authorList>
            <person name="Talwar C."/>
            <person name="Singh A.K."/>
            <person name="Lal R."/>
            <person name="Negi R.K."/>
        </authorList>
    </citation>
    <scope>NUCLEOTIDE SEQUENCE [LARGE SCALE GENOMIC DNA]</scope>
    <source>
        <strain evidence="3 4">CT19</strain>
    </source>
</reference>